<accession>A0A448PF52</accession>
<evidence type="ECO:0000256" key="1">
    <source>
        <dbReference type="ARBA" id="ARBA00022603"/>
    </source>
</evidence>
<name>A0A448PF52_9ACTO</name>
<dbReference type="PANTHER" id="PTHR43191">
    <property type="entry name" value="RRNA METHYLTRANSFERASE 3"/>
    <property type="match status" value="1"/>
</dbReference>
<dbReference type="PANTHER" id="PTHR43191:SF2">
    <property type="entry name" value="RRNA METHYLTRANSFERASE 3, MITOCHONDRIAL"/>
    <property type="match status" value="1"/>
</dbReference>
<evidence type="ECO:0000259" key="3">
    <source>
        <dbReference type="Pfam" id="PF00588"/>
    </source>
</evidence>
<dbReference type="KEGG" id="tbw:NCTC13354_01279"/>
<sequence>MDKCHNDPVSEMEDPHGFAVWGNGEKIGGVVGVGPWESEHPGQPIPDDPRYDPELLAGGDRRNVVDRFRYWTVDAIRAELATDRSALHVAIENLEHDLNIGSIVRTGNAFNVGGIHIVGRRKWNRRGALVTDRYLDVHHQPEPADLARWADENGYTLVAVDNTGNAQPIQRAELPEKSVLVFGQEANGISPELRSVCPLAVYIEQFGSTRSLNVAAAAAIAQHEWVRQHRPSSTASDAN</sequence>
<dbReference type="GO" id="GO:0032259">
    <property type="term" value="P:methylation"/>
    <property type="evidence" value="ECO:0007669"/>
    <property type="project" value="UniProtKB-KW"/>
</dbReference>
<dbReference type="SUPFAM" id="SSF75217">
    <property type="entry name" value="alpha/beta knot"/>
    <property type="match status" value="1"/>
</dbReference>
<dbReference type="InterPro" id="IPR029028">
    <property type="entry name" value="Alpha/beta_knot_MTases"/>
</dbReference>
<evidence type="ECO:0000313" key="5">
    <source>
        <dbReference type="Proteomes" id="UP000269542"/>
    </source>
</evidence>
<proteinExistence type="predicted"/>
<dbReference type="AlphaFoldDB" id="A0A448PF52"/>
<keyword evidence="2 4" id="KW-0808">Transferase</keyword>
<gene>
    <name evidence="4" type="primary">trmH</name>
    <name evidence="4" type="ORF">NCTC13354_01279</name>
</gene>
<dbReference type="EC" id="2.1.1.34" evidence="4"/>
<organism evidence="4 5">
    <name type="scientific">Trueperella bialowiezensis</name>
    <dbReference type="NCBI Taxonomy" id="312285"/>
    <lineage>
        <taxon>Bacteria</taxon>
        <taxon>Bacillati</taxon>
        <taxon>Actinomycetota</taxon>
        <taxon>Actinomycetes</taxon>
        <taxon>Actinomycetales</taxon>
        <taxon>Actinomycetaceae</taxon>
        <taxon>Trueperella</taxon>
    </lineage>
</organism>
<evidence type="ECO:0000256" key="2">
    <source>
        <dbReference type="ARBA" id="ARBA00022679"/>
    </source>
</evidence>
<evidence type="ECO:0000313" key="4">
    <source>
        <dbReference type="EMBL" id="VEI13562.1"/>
    </source>
</evidence>
<keyword evidence="5" id="KW-1185">Reference proteome</keyword>
<dbReference type="Proteomes" id="UP000269542">
    <property type="component" value="Chromosome"/>
</dbReference>
<dbReference type="InterPro" id="IPR029026">
    <property type="entry name" value="tRNA_m1G_MTases_N"/>
</dbReference>
<protein>
    <submittedName>
        <fullName evidence="4">tRNA (Guanosine(18)-2'-O)-methyltransferase</fullName>
        <ecNumber evidence="4">2.1.1.34</ecNumber>
    </submittedName>
</protein>
<dbReference type="Gene3D" id="3.40.1280.10">
    <property type="match status" value="1"/>
</dbReference>
<dbReference type="EMBL" id="LR134476">
    <property type="protein sequence ID" value="VEI13562.1"/>
    <property type="molecule type" value="Genomic_DNA"/>
</dbReference>
<feature type="domain" description="tRNA/rRNA methyltransferase SpoU type" evidence="3">
    <location>
        <begin position="87"/>
        <end position="221"/>
    </location>
</feature>
<dbReference type="Pfam" id="PF00588">
    <property type="entry name" value="SpoU_methylase"/>
    <property type="match status" value="1"/>
</dbReference>
<reference evidence="4 5" key="1">
    <citation type="submission" date="2018-12" db="EMBL/GenBank/DDBJ databases">
        <authorList>
            <consortium name="Pathogen Informatics"/>
        </authorList>
    </citation>
    <scope>NUCLEOTIDE SEQUENCE [LARGE SCALE GENOMIC DNA]</scope>
    <source>
        <strain evidence="4 5">NCTC13354</strain>
    </source>
</reference>
<dbReference type="InterPro" id="IPR051259">
    <property type="entry name" value="rRNA_Methyltransferase"/>
</dbReference>
<dbReference type="GO" id="GO:0003723">
    <property type="term" value="F:RNA binding"/>
    <property type="evidence" value="ECO:0007669"/>
    <property type="project" value="InterPro"/>
</dbReference>
<dbReference type="GO" id="GO:0006396">
    <property type="term" value="P:RNA processing"/>
    <property type="evidence" value="ECO:0007669"/>
    <property type="project" value="InterPro"/>
</dbReference>
<dbReference type="GO" id="GO:0141100">
    <property type="term" value="F:tRNA (guanine(18)-2'-O)-methyltransferase activity"/>
    <property type="evidence" value="ECO:0007669"/>
    <property type="project" value="UniProtKB-EC"/>
</dbReference>
<keyword evidence="1 4" id="KW-0489">Methyltransferase</keyword>
<dbReference type="InterPro" id="IPR001537">
    <property type="entry name" value="SpoU_MeTrfase"/>
</dbReference>